<gene>
    <name evidence="2" type="ORF">D7322_04350</name>
</gene>
<dbReference type="OrthoDB" id="9804235at2"/>
<accession>A0A420W303</accession>
<dbReference type="PANTHER" id="PTHR33993:SF1">
    <property type="entry name" value="GLYOXALASE FAMILY PROTEIN"/>
    <property type="match status" value="1"/>
</dbReference>
<protein>
    <submittedName>
        <fullName evidence="2">VOC family protein</fullName>
    </submittedName>
</protein>
<dbReference type="PROSITE" id="PS51819">
    <property type="entry name" value="VOC"/>
    <property type="match status" value="1"/>
</dbReference>
<dbReference type="CDD" id="cd07247">
    <property type="entry name" value="SgaA_N_like"/>
    <property type="match status" value="1"/>
</dbReference>
<evidence type="ECO:0000313" key="2">
    <source>
        <dbReference type="EMBL" id="RKO72924.1"/>
    </source>
</evidence>
<reference evidence="2 3" key="1">
    <citation type="submission" date="2018-10" db="EMBL/GenBank/DDBJ databases">
        <title>Sphingobacterium sp. M05W1-28.</title>
        <authorList>
            <person name="Cai H."/>
        </authorList>
    </citation>
    <scope>NUCLEOTIDE SEQUENCE [LARGE SCALE GENOMIC DNA]</scope>
    <source>
        <strain evidence="2 3">M05W1-28</strain>
    </source>
</reference>
<dbReference type="InterPro" id="IPR037523">
    <property type="entry name" value="VOC_core"/>
</dbReference>
<dbReference type="Gene3D" id="3.10.180.10">
    <property type="entry name" value="2,3-Dihydroxybiphenyl 1,2-Dioxygenase, domain 1"/>
    <property type="match status" value="1"/>
</dbReference>
<evidence type="ECO:0000259" key="1">
    <source>
        <dbReference type="PROSITE" id="PS51819"/>
    </source>
</evidence>
<dbReference type="Proteomes" id="UP000282423">
    <property type="component" value="Unassembled WGS sequence"/>
</dbReference>
<dbReference type="InterPro" id="IPR052164">
    <property type="entry name" value="Anthracycline_SecMetBiosynth"/>
</dbReference>
<dbReference type="AlphaFoldDB" id="A0A420W303"/>
<sequence length="121" mass="13488">MSNSSSDNKLIHEQIQYLEFISSDLERAKKFYSASFGWSFTDYGPEYTAFDGKYVDGGFTVGKPINGSILVVLYSNDLVATRDKVTQAGGVIVKDIFSFPGGKRFQFKDPDGYELAVWATE</sequence>
<dbReference type="InterPro" id="IPR029068">
    <property type="entry name" value="Glyas_Bleomycin-R_OHBP_Dase"/>
</dbReference>
<dbReference type="Pfam" id="PF00903">
    <property type="entry name" value="Glyoxalase"/>
    <property type="match status" value="1"/>
</dbReference>
<organism evidence="2 3">
    <name type="scientific">Sphingobacterium puteale</name>
    <dbReference type="NCBI Taxonomy" id="2420510"/>
    <lineage>
        <taxon>Bacteria</taxon>
        <taxon>Pseudomonadati</taxon>
        <taxon>Bacteroidota</taxon>
        <taxon>Sphingobacteriia</taxon>
        <taxon>Sphingobacteriales</taxon>
        <taxon>Sphingobacteriaceae</taxon>
        <taxon>Sphingobacterium</taxon>
    </lineage>
</organism>
<evidence type="ECO:0000313" key="3">
    <source>
        <dbReference type="Proteomes" id="UP000282423"/>
    </source>
</evidence>
<dbReference type="PANTHER" id="PTHR33993">
    <property type="entry name" value="GLYOXALASE-RELATED"/>
    <property type="match status" value="1"/>
</dbReference>
<comment type="caution">
    <text evidence="2">The sequence shown here is derived from an EMBL/GenBank/DDBJ whole genome shotgun (WGS) entry which is preliminary data.</text>
</comment>
<dbReference type="InterPro" id="IPR004360">
    <property type="entry name" value="Glyas_Fos-R_dOase_dom"/>
</dbReference>
<dbReference type="SUPFAM" id="SSF54593">
    <property type="entry name" value="Glyoxalase/Bleomycin resistance protein/Dihydroxybiphenyl dioxygenase"/>
    <property type="match status" value="1"/>
</dbReference>
<feature type="domain" description="VOC" evidence="1">
    <location>
        <begin position="14"/>
        <end position="120"/>
    </location>
</feature>
<name>A0A420W303_9SPHI</name>
<dbReference type="EMBL" id="RBWS01000004">
    <property type="protein sequence ID" value="RKO72924.1"/>
    <property type="molecule type" value="Genomic_DNA"/>
</dbReference>
<proteinExistence type="predicted"/>
<keyword evidence="3" id="KW-1185">Reference proteome</keyword>